<keyword evidence="11" id="KW-1185">Reference proteome</keyword>
<dbReference type="AlphaFoldDB" id="A0A813FSH0"/>
<dbReference type="GO" id="GO:0005506">
    <property type="term" value="F:iron ion binding"/>
    <property type="evidence" value="ECO:0007669"/>
    <property type="project" value="InterPro"/>
</dbReference>
<dbReference type="GO" id="GO:0016020">
    <property type="term" value="C:membrane"/>
    <property type="evidence" value="ECO:0007669"/>
    <property type="project" value="UniProtKB-SubCell"/>
</dbReference>
<protein>
    <recommendedName>
        <fullName evidence="7">Fatty acid hydroxylase domain-containing protein</fullName>
    </recommendedName>
</protein>
<keyword evidence="4 6" id="KW-0472">Membrane</keyword>
<dbReference type="Pfam" id="PF04116">
    <property type="entry name" value="FA_hydroxylase"/>
    <property type="match status" value="1"/>
</dbReference>
<evidence type="ECO:0000256" key="2">
    <source>
        <dbReference type="ARBA" id="ARBA00022692"/>
    </source>
</evidence>
<evidence type="ECO:0000313" key="11">
    <source>
        <dbReference type="Proteomes" id="UP000654075"/>
    </source>
</evidence>
<evidence type="ECO:0000313" key="9">
    <source>
        <dbReference type="EMBL" id="CAE8617301.1"/>
    </source>
</evidence>
<dbReference type="OMA" id="YFYRYIH"/>
<dbReference type="GO" id="GO:0016491">
    <property type="term" value="F:oxidoreductase activity"/>
    <property type="evidence" value="ECO:0007669"/>
    <property type="project" value="InterPro"/>
</dbReference>
<dbReference type="InterPro" id="IPR006694">
    <property type="entry name" value="Fatty_acid_hydroxylase"/>
</dbReference>
<evidence type="ECO:0000313" key="8">
    <source>
        <dbReference type="EMBL" id="CAE8597111.1"/>
    </source>
</evidence>
<evidence type="ECO:0000256" key="4">
    <source>
        <dbReference type="ARBA" id="ARBA00023136"/>
    </source>
</evidence>
<feature type="region of interest" description="Disordered" evidence="5">
    <location>
        <begin position="273"/>
        <end position="301"/>
    </location>
</feature>
<dbReference type="PANTHER" id="PTHR11863">
    <property type="entry name" value="STEROL DESATURASE"/>
    <property type="match status" value="1"/>
</dbReference>
<comment type="caution">
    <text evidence="9">The sequence shown here is derived from an EMBL/GenBank/DDBJ whole genome shotgun (WGS) entry which is preliminary data.</text>
</comment>
<dbReference type="EMBL" id="CAJNNV010026120">
    <property type="protein sequence ID" value="CAE8617301.1"/>
    <property type="molecule type" value="Genomic_DNA"/>
</dbReference>
<evidence type="ECO:0000256" key="6">
    <source>
        <dbReference type="SAM" id="Phobius"/>
    </source>
</evidence>
<feature type="transmembrane region" description="Helical" evidence="6">
    <location>
        <begin position="90"/>
        <end position="114"/>
    </location>
</feature>
<dbReference type="InterPro" id="IPR050307">
    <property type="entry name" value="Sterol_Desaturase_Related"/>
</dbReference>
<feature type="transmembrane region" description="Helical" evidence="6">
    <location>
        <begin position="47"/>
        <end position="70"/>
    </location>
</feature>
<dbReference type="EMBL" id="CAJNNW010014501">
    <property type="protein sequence ID" value="CAE8656668.1"/>
    <property type="molecule type" value="Genomic_DNA"/>
</dbReference>
<feature type="compositionally biased region" description="Basic and acidic residues" evidence="5">
    <location>
        <begin position="280"/>
        <end position="301"/>
    </location>
</feature>
<dbReference type="OrthoDB" id="408954at2759"/>
<dbReference type="EMBL" id="CAJNNV010009195">
    <property type="protein sequence ID" value="CAE8597111.1"/>
    <property type="molecule type" value="Genomic_DNA"/>
</dbReference>
<evidence type="ECO:0000313" key="10">
    <source>
        <dbReference type="EMBL" id="CAE8656668.1"/>
    </source>
</evidence>
<keyword evidence="2 6" id="KW-0812">Transmembrane</keyword>
<keyword evidence="3 6" id="KW-1133">Transmembrane helix</keyword>
<organism evidence="9 11">
    <name type="scientific">Polarella glacialis</name>
    <name type="common">Dinoflagellate</name>
    <dbReference type="NCBI Taxonomy" id="89957"/>
    <lineage>
        <taxon>Eukaryota</taxon>
        <taxon>Sar</taxon>
        <taxon>Alveolata</taxon>
        <taxon>Dinophyceae</taxon>
        <taxon>Suessiales</taxon>
        <taxon>Suessiaceae</taxon>
        <taxon>Polarella</taxon>
    </lineage>
</organism>
<feature type="transmembrane region" description="Helical" evidence="6">
    <location>
        <begin position="134"/>
        <end position="153"/>
    </location>
</feature>
<evidence type="ECO:0000259" key="7">
    <source>
        <dbReference type="Pfam" id="PF04116"/>
    </source>
</evidence>
<feature type="transmembrane region" description="Helical" evidence="6">
    <location>
        <begin position="21"/>
        <end position="41"/>
    </location>
</feature>
<evidence type="ECO:0000256" key="3">
    <source>
        <dbReference type="ARBA" id="ARBA00022989"/>
    </source>
</evidence>
<accession>A0A813FSH0</accession>
<dbReference type="Proteomes" id="UP000626109">
    <property type="component" value="Unassembled WGS sequence"/>
</dbReference>
<dbReference type="Proteomes" id="UP000654075">
    <property type="component" value="Unassembled WGS sequence"/>
</dbReference>
<evidence type="ECO:0000256" key="5">
    <source>
        <dbReference type="SAM" id="MobiDB-lite"/>
    </source>
</evidence>
<gene>
    <name evidence="8" type="ORF">PGLA1383_LOCUS15562</name>
    <name evidence="9" type="ORF">PGLA1383_LOCUS34963</name>
    <name evidence="10" type="ORF">PGLA2088_LOCUS12323</name>
</gene>
<name>A0A813FSH0_POLGL</name>
<evidence type="ECO:0000256" key="1">
    <source>
        <dbReference type="ARBA" id="ARBA00004370"/>
    </source>
</evidence>
<sequence length="301" mass="34622">MPAALARDFRSTFTSKLPLVHYSRGVTYGWALLFLGINVAYGKTDKLVEVIVGNIGVFYLLVGTLGEVYFHRNFIADDMAVKQQRYRQSIEEIFVAVEGLVGVCGFSCAMYEIFDPLYCPYFGYFDREAYTAGWFAANVAFYLVFCDAWFYWWHYAFHAIDALWPMHYQHHQLREPTSFGGPTVHVIELILEYTLAHHLVQYLMPFHLNVHRALGVFAFVFGAIFNHGGLTLDYNDHYAHHITWKGGRAKYCNYGMFFPFWDMLNGTRYNASAPPASAAKPKEKLPEKGLEKLIPNLEKDN</sequence>
<proteinExistence type="predicted"/>
<dbReference type="GO" id="GO:0008610">
    <property type="term" value="P:lipid biosynthetic process"/>
    <property type="evidence" value="ECO:0007669"/>
    <property type="project" value="InterPro"/>
</dbReference>
<comment type="subcellular location">
    <subcellularLocation>
        <location evidence="1">Membrane</location>
    </subcellularLocation>
</comment>
<reference evidence="9" key="1">
    <citation type="submission" date="2021-02" db="EMBL/GenBank/DDBJ databases">
        <authorList>
            <person name="Dougan E. K."/>
            <person name="Rhodes N."/>
            <person name="Thang M."/>
            <person name="Chan C."/>
        </authorList>
    </citation>
    <scope>NUCLEOTIDE SEQUENCE</scope>
</reference>
<feature type="domain" description="Fatty acid hydroxylase" evidence="7">
    <location>
        <begin position="140"/>
        <end position="267"/>
    </location>
</feature>